<keyword evidence="1" id="KW-0472">Membrane</keyword>
<gene>
    <name evidence="3" type="ORF">KV396_08735</name>
</gene>
<proteinExistence type="predicted"/>
<keyword evidence="1" id="KW-1133">Transmembrane helix</keyword>
<evidence type="ECO:0000313" key="4">
    <source>
        <dbReference type="Proteomes" id="UP000831963"/>
    </source>
</evidence>
<dbReference type="EMBL" id="CP078077">
    <property type="protein sequence ID" value="UPL14556.1"/>
    <property type="molecule type" value="Genomic_DNA"/>
</dbReference>
<keyword evidence="1" id="KW-0812">Transmembrane</keyword>
<organism evidence="3 4">
    <name type="scientific">Microbacterium galbinum</name>
    <dbReference type="NCBI Taxonomy" id="2851646"/>
    <lineage>
        <taxon>Bacteria</taxon>
        <taxon>Bacillati</taxon>
        <taxon>Actinomycetota</taxon>
        <taxon>Actinomycetes</taxon>
        <taxon>Micrococcales</taxon>
        <taxon>Microbacteriaceae</taxon>
        <taxon>Microbacterium</taxon>
    </lineage>
</organism>
<name>A0ABY4IRM2_9MICO</name>
<feature type="signal peptide" evidence="2">
    <location>
        <begin position="1"/>
        <end position="27"/>
    </location>
</feature>
<evidence type="ECO:0000256" key="2">
    <source>
        <dbReference type="SAM" id="SignalP"/>
    </source>
</evidence>
<evidence type="ECO:0000256" key="1">
    <source>
        <dbReference type="SAM" id="Phobius"/>
    </source>
</evidence>
<dbReference type="RefSeq" id="WP_247955460.1">
    <property type="nucleotide sequence ID" value="NZ_CP078077.1"/>
</dbReference>
<sequence length="127" mass="13378">MTWRRRRRRSTAAPLFVVAASAYGANAALGTAVAAKVIDTRNFRWVHHALYIATCATCGLAVAAGLWARPRRASRRAALALLPAAAPLAAIPYLGTHSARHPLVALAAAPFIVAGVVCSRVPSADRK</sequence>
<dbReference type="Proteomes" id="UP000831963">
    <property type="component" value="Chromosome"/>
</dbReference>
<evidence type="ECO:0008006" key="5">
    <source>
        <dbReference type="Google" id="ProtNLM"/>
    </source>
</evidence>
<feature type="transmembrane region" description="Helical" evidence="1">
    <location>
        <begin position="50"/>
        <end position="68"/>
    </location>
</feature>
<feature type="chain" id="PRO_5046407294" description="Integral membrane protein" evidence="2">
    <location>
        <begin position="28"/>
        <end position="127"/>
    </location>
</feature>
<feature type="transmembrane region" description="Helical" evidence="1">
    <location>
        <begin position="101"/>
        <end position="121"/>
    </location>
</feature>
<keyword evidence="4" id="KW-1185">Reference proteome</keyword>
<protein>
    <recommendedName>
        <fullName evidence="5">Integral membrane protein</fullName>
    </recommendedName>
</protein>
<reference evidence="3 4" key="1">
    <citation type="submission" date="2021-06" db="EMBL/GenBank/DDBJ databases">
        <title>Genome-based taxonomic framework of Microbacterium strains isolated from marine environment, the description of four new species and reclassification of four preexisting species.</title>
        <authorList>
            <person name="Lee S.D."/>
            <person name="Kim S.-M."/>
            <person name="Byeon Y.-S."/>
            <person name="Yang H.L."/>
            <person name="Kim I.S."/>
        </authorList>
    </citation>
    <scope>NUCLEOTIDE SEQUENCE [LARGE SCALE GENOMIC DNA]</scope>
    <source>
        <strain evidence="3 4">SSW1-36</strain>
    </source>
</reference>
<accession>A0ABY4IRM2</accession>
<keyword evidence="2" id="KW-0732">Signal</keyword>
<feature type="transmembrane region" description="Helical" evidence="1">
    <location>
        <begin position="77"/>
        <end position="95"/>
    </location>
</feature>
<evidence type="ECO:0000313" key="3">
    <source>
        <dbReference type="EMBL" id="UPL14556.1"/>
    </source>
</evidence>